<accession>A0A8J2LBB5</accession>
<gene>
    <name evidence="1" type="ORF">AFUS01_LOCUS38940</name>
</gene>
<comment type="caution">
    <text evidence="1">The sequence shown here is derived from an EMBL/GenBank/DDBJ whole genome shotgun (WGS) entry which is preliminary data.</text>
</comment>
<dbReference type="EMBL" id="CAJVCH010549941">
    <property type="protein sequence ID" value="CAG7829054.1"/>
    <property type="molecule type" value="Genomic_DNA"/>
</dbReference>
<evidence type="ECO:0000313" key="2">
    <source>
        <dbReference type="Proteomes" id="UP000708208"/>
    </source>
</evidence>
<proteinExistence type="predicted"/>
<dbReference type="Proteomes" id="UP000708208">
    <property type="component" value="Unassembled WGS sequence"/>
</dbReference>
<organism evidence="1 2">
    <name type="scientific">Allacma fusca</name>
    <dbReference type="NCBI Taxonomy" id="39272"/>
    <lineage>
        <taxon>Eukaryota</taxon>
        <taxon>Metazoa</taxon>
        <taxon>Ecdysozoa</taxon>
        <taxon>Arthropoda</taxon>
        <taxon>Hexapoda</taxon>
        <taxon>Collembola</taxon>
        <taxon>Symphypleona</taxon>
        <taxon>Sminthuridae</taxon>
        <taxon>Allacma</taxon>
    </lineage>
</organism>
<keyword evidence="2" id="KW-1185">Reference proteome</keyword>
<evidence type="ECO:0000313" key="1">
    <source>
        <dbReference type="EMBL" id="CAG7829054.1"/>
    </source>
</evidence>
<sequence>MEPESFKSCYIEPLLGSYLCRNVVSKGLSELEQAKLESSKIIDGIVFVADTLEFFTLPPPLSLDRVWVARRAEERFKGLKRWRKELPHVIEIKLFGVRGYPLSVLFAYDGNKGISFHQIIERINAAKEDAMNCLPDSSLSRAEFNNSIDKIARFIDEDDFRTFQQVFKTHLDARLLTLRSSAKTSFILYKFGQCTKWDRFYEEFSWIVQNNLSHLIIHYARDYKLENHILWFMPAAVKKRLGKSPDSIYYVGLQPGLGNVRHKFKQNHAADSDITHVTWYTRIWNEVHRDRSKFFSPERRLITDLQKIVEECFLSKQMRRVIPNDIRQKLPKMIRNSAHLMESYPARCEAVVIFSGPLLQCNSLRALIQKCATLADESMAKREFYSTKLLLAQSTKKYQEKLSKWFPKFAGTVERVVATVSRIIVARGRVEDGYKVEQKLDCFQQLIDLFSVDLILTLCYTGNYVIKKYVYSALGLDTNYFLTGVHYEVPNFRSLQSHFMEGRDCVEREICSAIVNVLVGMSYQFSNIQYTDQIRLNNLAKSIKEGSFLKANVFTSTEFVALLQGNAVPRRSGLDDRFNFLRRVLIKVLGLVFHETFWDLLDETIIDKTVEEGVPLVFQKSLEQNSCPDIVVVPAFRERLPSHISRFNRSWPGTAHLYRGEVVPESAKQVQVYECFNSLSQKEIKKLVSGIFVDVIAFSLQWRSDGSGQNSPENFEELNDVEKAYLLSQKSIVRGKQGRFGKKKKLSKAELEQQEVDYLSAVNFMEMTKTLQMGPATTIFMLKSGIPLVLSELACSYMQPAWMSALTVNAGMEMIRISFSPEFWNNNIILSYDTVILRTEQSWPERNERLTVINPETRRIFHIVTLVNHFVLLIFQIETVATMTYLEMFTYNPMENDLFYQNQARIAEIKLQRMIEEQLRQCYRDNQIQFLESRHYDQESCGPACLNFLECTLRSNTLDPKEFDPTLKDMPFEVYKWEIIFRLLNQSEDGRQICEHFDNRKNDIVDYLRSVAD</sequence>
<name>A0A8J2LBB5_9HEXA</name>
<reference evidence="1" key="1">
    <citation type="submission" date="2021-06" db="EMBL/GenBank/DDBJ databases">
        <authorList>
            <person name="Hodson N. C."/>
            <person name="Mongue J. A."/>
            <person name="Jaron S. K."/>
        </authorList>
    </citation>
    <scope>NUCLEOTIDE SEQUENCE</scope>
</reference>
<dbReference type="AlphaFoldDB" id="A0A8J2LBB5"/>
<protein>
    <submittedName>
        <fullName evidence="1">Uncharacterized protein</fullName>
    </submittedName>
</protein>